<keyword evidence="3" id="KW-1185">Reference proteome</keyword>
<organism evidence="2 3">
    <name type="scientific">Thiocapsa rosea</name>
    <dbReference type="NCBI Taxonomy" id="69360"/>
    <lineage>
        <taxon>Bacteria</taxon>
        <taxon>Pseudomonadati</taxon>
        <taxon>Pseudomonadota</taxon>
        <taxon>Gammaproteobacteria</taxon>
        <taxon>Chromatiales</taxon>
        <taxon>Chromatiaceae</taxon>
        <taxon>Thiocapsa</taxon>
    </lineage>
</organism>
<protein>
    <submittedName>
        <fullName evidence="2">Uncharacterized protein</fullName>
    </submittedName>
</protein>
<evidence type="ECO:0000313" key="3">
    <source>
        <dbReference type="Proteomes" id="UP000274556"/>
    </source>
</evidence>
<feature type="region of interest" description="Disordered" evidence="1">
    <location>
        <begin position="1"/>
        <end position="24"/>
    </location>
</feature>
<dbReference type="GO" id="GO:0003677">
    <property type="term" value="F:DNA binding"/>
    <property type="evidence" value="ECO:0007669"/>
    <property type="project" value="InterPro"/>
</dbReference>
<evidence type="ECO:0000256" key="1">
    <source>
        <dbReference type="SAM" id="MobiDB-lite"/>
    </source>
</evidence>
<feature type="region of interest" description="Disordered" evidence="1">
    <location>
        <begin position="199"/>
        <end position="237"/>
    </location>
</feature>
<reference evidence="2 3" key="1">
    <citation type="submission" date="2018-10" db="EMBL/GenBank/DDBJ databases">
        <title>Genomic Encyclopedia of Archaeal and Bacterial Type Strains, Phase II (KMG-II): from individual species to whole genera.</title>
        <authorList>
            <person name="Goeker M."/>
        </authorList>
    </citation>
    <scope>NUCLEOTIDE SEQUENCE [LARGE SCALE GENOMIC DNA]</scope>
    <source>
        <strain evidence="2 3">DSM 235</strain>
    </source>
</reference>
<accession>A0A495V7Z1</accession>
<comment type="caution">
    <text evidence="2">The sequence shown here is derived from an EMBL/GenBank/DDBJ whole genome shotgun (WGS) entry which is preliminary data.</text>
</comment>
<dbReference type="SUPFAM" id="SSF47413">
    <property type="entry name" value="lambda repressor-like DNA-binding domains"/>
    <property type="match status" value="1"/>
</dbReference>
<gene>
    <name evidence="2" type="ORF">BDD21_2992</name>
</gene>
<name>A0A495V7Z1_9GAMM</name>
<dbReference type="EMBL" id="RBXL01000001">
    <property type="protein sequence ID" value="RKT45531.1"/>
    <property type="molecule type" value="Genomic_DNA"/>
</dbReference>
<proteinExistence type="predicted"/>
<dbReference type="Proteomes" id="UP000274556">
    <property type="component" value="Unassembled WGS sequence"/>
</dbReference>
<dbReference type="InterPro" id="IPR010982">
    <property type="entry name" value="Lambda_DNA-bd_dom_sf"/>
</dbReference>
<feature type="compositionally biased region" description="Basic residues" evidence="1">
    <location>
        <begin position="217"/>
        <end position="237"/>
    </location>
</feature>
<sequence length="237" mass="26145">MTSQPPAFETARMRPRPDATGFGGIRERVPPLLVIVVSGALSAPGTSSMEPTRLWEAPYVREPEATASGRVWEQRVETTSDAEATRQAISELRRISGLTWEQLGEIFDVSRRSIHFWASGKPLNAHNEQRLMQVLDVIRAADRSDARSTRAALFAAKEGTTAFALLSAKRFEEARAILSVGTARSRPALAELTAAAQADRKPLPPEELVDAQQDRVHRNRDRARAARAVRNKRLGTS</sequence>
<evidence type="ECO:0000313" key="2">
    <source>
        <dbReference type="EMBL" id="RKT45531.1"/>
    </source>
</evidence>
<dbReference type="Gene3D" id="1.10.260.40">
    <property type="entry name" value="lambda repressor-like DNA-binding domains"/>
    <property type="match status" value="1"/>
</dbReference>
<dbReference type="AlphaFoldDB" id="A0A495V7Z1"/>